<comment type="caution">
    <text evidence="4">The sequence shown here is derived from an EMBL/GenBank/DDBJ whole genome shotgun (WGS) entry which is preliminary data.</text>
</comment>
<evidence type="ECO:0000256" key="1">
    <source>
        <dbReference type="ARBA" id="ARBA00006499"/>
    </source>
</evidence>
<dbReference type="SUPFAM" id="SSF53474">
    <property type="entry name" value="alpha/beta-Hydrolases"/>
    <property type="match status" value="1"/>
</dbReference>
<evidence type="ECO:0000313" key="4">
    <source>
        <dbReference type="EMBL" id="MBL0422502.1"/>
    </source>
</evidence>
<gene>
    <name evidence="4" type="primary">ypfH</name>
    <name evidence="4" type="ORF">JI739_19305</name>
</gene>
<dbReference type="GO" id="GO:0016787">
    <property type="term" value="F:hydrolase activity"/>
    <property type="evidence" value="ECO:0007669"/>
    <property type="project" value="UniProtKB-KW"/>
</dbReference>
<dbReference type="EMBL" id="JAEQNA010000008">
    <property type="protein sequence ID" value="MBL0422502.1"/>
    <property type="molecule type" value="Genomic_DNA"/>
</dbReference>
<evidence type="ECO:0000256" key="2">
    <source>
        <dbReference type="ARBA" id="ARBA00022801"/>
    </source>
</evidence>
<dbReference type="PANTHER" id="PTHR10655">
    <property type="entry name" value="LYSOPHOSPHOLIPASE-RELATED"/>
    <property type="match status" value="1"/>
</dbReference>
<dbReference type="InterPro" id="IPR050565">
    <property type="entry name" value="LYPA1-2/EST-like"/>
</dbReference>
<sequence length="212" mass="22125">MHDGSIVIARPPRAAQLVLLFHGVGSSADNLAPLGGAIAQARPDAFVVSVNGPHPSTLGSGREWFSVVGITEENRPERIAKAMPLFREAVAHWQKASAIGPAATVLVGFSQGAIMALESTQGETQVAPAQRVVAMAGRFAQPVRRAPAGLKFHLIHGEQDAVVPTRSSVEAARELQGAGADVTLDLLPGLGHGIDARALRLAIGYLDGPHRP</sequence>
<evidence type="ECO:0000313" key="5">
    <source>
        <dbReference type="Proteomes" id="UP000613011"/>
    </source>
</evidence>
<dbReference type="NCBIfam" id="NF008525">
    <property type="entry name" value="PRK11460.1"/>
    <property type="match status" value="1"/>
</dbReference>
<dbReference type="Proteomes" id="UP000613011">
    <property type="component" value="Unassembled WGS sequence"/>
</dbReference>
<dbReference type="InterPro" id="IPR003140">
    <property type="entry name" value="PLipase/COase/thioEstase"/>
</dbReference>
<evidence type="ECO:0000259" key="3">
    <source>
        <dbReference type="Pfam" id="PF02230"/>
    </source>
</evidence>
<name>A0A936ZKE5_9BURK</name>
<keyword evidence="2" id="KW-0378">Hydrolase</keyword>
<proteinExistence type="inferred from homology"/>
<reference evidence="4" key="1">
    <citation type="submission" date="2021-01" db="EMBL/GenBank/DDBJ databases">
        <title>Ramlibacter sp. strain AW1 16S ribosomal RNA gene Genome sequencing and assembly.</title>
        <authorList>
            <person name="Kang M."/>
        </authorList>
    </citation>
    <scope>NUCLEOTIDE SEQUENCE</scope>
    <source>
        <strain evidence="4">AW1</strain>
    </source>
</reference>
<organism evidence="4 5">
    <name type="scientific">Ramlibacter aurantiacus</name>
    <dbReference type="NCBI Taxonomy" id="2801330"/>
    <lineage>
        <taxon>Bacteria</taxon>
        <taxon>Pseudomonadati</taxon>
        <taxon>Pseudomonadota</taxon>
        <taxon>Betaproteobacteria</taxon>
        <taxon>Burkholderiales</taxon>
        <taxon>Comamonadaceae</taxon>
        <taxon>Ramlibacter</taxon>
    </lineage>
</organism>
<dbReference type="Pfam" id="PF02230">
    <property type="entry name" value="Abhydrolase_2"/>
    <property type="match status" value="1"/>
</dbReference>
<dbReference type="AlphaFoldDB" id="A0A936ZKE5"/>
<comment type="similarity">
    <text evidence="1">Belongs to the AB hydrolase superfamily. AB hydrolase 2 family.</text>
</comment>
<dbReference type="PANTHER" id="PTHR10655:SF17">
    <property type="entry name" value="LYSOPHOSPHOLIPASE-LIKE PROTEIN 1"/>
    <property type="match status" value="1"/>
</dbReference>
<protein>
    <submittedName>
        <fullName evidence="4">Esterase</fullName>
    </submittedName>
</protein>
<dbReference type="InterPro" id="IPR029058">
    <property type="entry name" value="AB_hydrolase_fold"/>
</dbReference>
<dbReference type="RefSeq" id="WP_201685575.1">
    <property type="nucleotide sequence ID" value="NZ_JAEQNA010000008.1"/>
</dbReference>
<feature type="domain" description="Phospholipase/carboxylesterase/thioesterase" evidence="3">
    <location>
        <begin position="5"/>
        <end position="206"/>
    </location>
</feature>
<accession>A0A936ZKE5</accession>
<dbReference type="Gene3D" id="3.40.50.1820">
    <property type="entry name" value="alpha/beta hydrolase"/>
    <property type="match status" value="1"/>
</dbReference>
<keyword evidence="5" id="KW-1185">Reference proteome</keyword>